<protein>
    <submittedName>
        <fullName evidence="1">Uncharacterized protein</fullName>
    </submittedName>
</protein>
<dbReference type="AlphaFoldDB" id="A0AAD9MXN5"/>
<name>A0AAD9MXN5_9ANNE</name>
<sequence>MSEGPINRRQVHELILRASSQSYTQWSCTQLTLDYILDNTSMVWVFRPASSRSHQLNFSEFTEDKYPVYEELH</sequence>
<gene>
    <name evidence="1" type="ORF">LSH36_443g02000</name>
</gene>
<keyword evidence="2" id="KW-1185">Reference proteome</keyword>
<organism evidence="1 2">
    <name type="scientific">Paralvinella palmiformis</name>
    <dbReference type="NCBI Taxonomy" id="53620"/>
    <lineage>
        <taxon>Eukaryota</taxon>
        <taxon>Metazoa</taxon>
        <taxon>Spiralia</taxon>
        <taxon>Lophotrochozoa</taxon>
        <taxon>Annelida</taxon>
        <taxon>Polychaeta</taxon>
        <taxon>Sedentaria</taxon>
        <taxon>Canalipalpata</taxon>
        <taxon>Terebellida</taxon>
        <taxon>Terebelliformia</taxon>
        <taxon>Alvinellidae</taxon>
        <taxon>Paralvinella</taxon>
    </lineage>
</organism>
<dbReference type="Proteomes" id="UP001208570">
    <property type="component" value="Unassembled WGS sequence"/>
</dbReference>
<comment type="caution">
    <text evidence="1">The sequence shown here is derived from an EMBL/GenBank/DDBJ whole genome shotgun (WGS) entry which is preliminary data.</text>
</comment>
<evidence type="ECO:0000313" key="2">
    <source>
        <dbReference type="Proteomes" id="UP001208570"/>
    </source>
</evidence>
<reference evidence="1" key="1">
    <citation type="journal article" date="2023" name="Mol. Biol. Evol.">
        <title>Third-Generation Sequencing Reveals the Adaptive Role of the Epigenome in Three Deep-Sea Polychaetes.</title>
        <authorList>
            <person name="Perez M."/>
            <person name="Aroh O."/>
            <person name="Sun Y."/>
            <person name="Lan Y."/>
            <person name="Juniper S.K."/>
            <person name="Young C.R."/>
            <person name="Angers B."/>
            <person name="Qian P.Y."/>
        </authorList>
    </citation>
    <scope>NUCLEOTIDE SEQUENCE</scope>
    <source>
        <strain evidence="1">P08H-3</strain>
    </source>
</reference>
<dbReference type="EMBL" id="JAODUP010000443">
    <property type="protein sequence ID" value="KAK2149632.1"/>
    <property type="molecule type" value="Genomic_DNA"/>
</dbReference>
<evidence type="ECO:0000313" key="1">
    <source>
        <dbReference type="EMBL" id="KAK2149632.1"/>
    </source>
</evidence>
<proteinExistence type="predicted"/>
<accession>A0AAD9MXN5</accession>